<evidence type="ECO:0000256" key="1">
    <source>
        <dbReference type="SAM" id="Phobius"/>
    </source>
</evidence>
<dbReference type="Proteomes" id="UP000027616">
    <property type="component" value="Chromosome I"/>
</dbReference>
<keyword evidence="1" id="KW-0812">Transmembrane</keyword>
<keyword evidence="1" id="KW-1133">Transmembrane helix</keyword>
<name>A0A060REA2_9BACT</name>
<feature type="transmembrane region" description="Helical" evidence="1">
    <location>
        <begin position="12"/>
        <end position="30"/>
    </location>
</feature>
<keyword evidence="3" id="KW-1185">Reference proteome</keyword>
<dbReference type="KEGG" id="rbc:BN938_2832"/>
<gene>
    <name evidence="2" type="ORF">BN938_2832</name>
</gene>
<organism evidence="2 3">
    <name type="scientific">Mucinivorans hirudinis</name>
    <dbReference type="NCBI Taxonomy" id="1433126"/>
    <lineage>
        <taxon>Bacteria</taxon>
        <taxon>Pseudomonadati</taxon>
        <taxon>Bacteroidota</taxon>
        <taxon>Bacteroidia</taxon>
        <taxon>Bacteroidales</taxon>
        <taxon>Rikenellaceae</taxon>
        <taxon>Mucinivorans</taxon>
    </lineage>
</organism>
<evidence type="ECO:0000313" key="3">
    <source>
        <dbReference type="Proteomes" id="UP000027616"/>
    </source>
</evidence>
<dbReference type="HOGENOM" id="CLU_3272949_0_0_10"/>
<evidence type="ECO:0000313" key="2">
    <source>
        <dbReference type="EMBL" id="CDN32898.1"/>
    </source>
</evidence>
<sequence length="41" mass="4710">MNTIQVDRYKSIFTLKGLIGVVKIVIFSLLTDKKVEKKREG</sequence>
<keyword evidence="1" id="KW-0472">Membrane</keyword>
<protein>
    <submittedName>
        <fullName evidence="2">Uncharacterized protein</fullName>
    </submittedName>
</protein>
<dbReference type="STRING" id="1433126.BN938_2832"/>
<proteinExistence type="predicted"/>
<accession>A0A060REA2</accession>
<dbReference type="AlphaFoldDB" id="A0A060REA2"/>
<reference evidence="2 3" key="1">
    <citation type="journal article" date="2015" name="Genome Announc.">
        <title>Complete Genome Sequence of the Novel Leech Symbiont Mucinivorans hirudinis M3T.</title>
        <authorList>
            <person name="Nelson M.C."/>
            <person name="Bomar L."/>
            <person name="Graf J."/>
        </authorList>
    </citation>
    <scope>NUCLEOTIDE SEQUENCE [LARGE SCALE GENOMIC DNA]</scope>
    <source>
        <strain evidence="3">M3</strain>
    </source>
</reference>
<dbReference type="EMBL" id="HG934468">
    <property type="protein sequence ID" value="CDN32898.1"/>
    <property type="molecule type" value="Genomic_DNA"/>
</dbReference>